<gene>
    <name evidence="5" type="ORF">ML536_11305</name>
</gene>
<sequence>MREFLEDAFQHRDDGYGRAQKHAKQELPKRFYKETGVVPVEGGFTVTLDGRPTRTPGRVPVVVPVAGIATIMAEEWAAQGERIDAQTMPMVRLVNSALESGEGMVPSFRDEVVKFAGSDLMLYRAESPRELAAEQEAMWDEALVKLARHFGVSFQPTIGILHQPQPPATLAKLEESLEGEGLLVLTALVSITGLTGSGLLAIGLLNRLFTPDYVWSAAHVDEDFQIRQWGEDEEAIERRARRRIEFDTAVKLIELMRG</sequence>
<reference evidence="5" key="1">
    <citation type="submission" date="2022-03" db="EMBL/GenBank/DDBJ databases">
        <title>The complete genome sequence of a Methyloterrigena soli.</title>
        <authorList>
            <person name="Zi Z."/>
        </authorList>
    </citation>
    <scope>NUCLEOTIDE SEQUENCE</scope>
    <source>
        <strain evidence="5">M48</strain>
    </source>
</reference>
<keyword evidence="2" id="KW-0809">Transit peptide</keyword>
<dbReference type="Gene3D" id="3.30.2180.10">
    <property type="entry name" value="ATP12-like"/>
    <property type="match status" value="1"/>
</dbReference>
<dbReference type="Pfam" id="PF07542">
    <property type="entry name" value="ATP12"/>
    <property type="match status" value="1"/>
</dbReference>
<dbReference type="SUPFAM" id="SSF160909">
    <property type="entry name" value="ATP12-like"/>
    <property type="match status" value="1"/>
</dbReference>
<feature type="transmembrane region" description="Helical" evidence="4">
    <location>
        <begin position="182"/>
        <end position="205"/>
    </location>
</feature>
<dbReference type="InterPro" id="IPR011419">
    <property type="entry name" value="ATP12_ATP_synth-F1-assembly"/>
</dbReference>
<dbReference type="Gene3D" id="1.10.3580.10">
    <property type="entry name" value="ATP12 ATPase"/>
    <property type="match status" value="1"/>
</dbReference>
<keyword evidence="4" id="KW-0472">Membrane</keyword>
<evidence type="ECO:0000256" key="1">
    <source>
        <dbReference type="ARBA" id="ARBA00008231"/>
    </source>
</evidence>
<keyword evidence="4" id="KW-0812">Transmembrane</keyword>
<dbReference type="AlphaFoldDB" id="A0AA41QNH9"/>
<keyword evidence="3" id="KW-0143">Chaperone</keyword>
<comment type="caution">
    <text evidence="5">The sequence shown here is derived from an EMBL/GenBank/DDBJ whole genome shotgun (WGS) entry which is preliminary data.</text>
</comment>
<keyword evidence="4" id="KW-1133">Transmembrane helix</keyword>
<accession>A0AA41QNH9</accession>
<evidence type="ECO:0000256" key="3">
    <source>
        <dbReference type="ARBA" id="ARBA00023186"/>
    </source>
</evidence>
<organism evidence="5 6">
    <name type="scientific">Paradevosia shaoguanensis</name>
    <dbReference type="NCBI Taxonomy" id="1335043"/>
    <lineage>
        <taxon>Bacteria</taxon>
        <taxon>Pseudomonadati</taxon>
        <taxon>Pseudomonadota</taxon>
        <taxon>Alphaproteobacteria</taxon>
        <taxon>Hyphomicrobiales</taxon>
        <taxon>Devosiaceae</taxon>
        <taxon>Paradevosia</taxon>
    </lineage>
</organism>
<name>A0AA41QNH9_9HYPH</name>
<dbReference type="PANTHER" id="PTHR21013:SF10">
    <property type="entry name" value="ATP SYNTHASE MITOCHONDRIAL F1 COMPLEX ASSEMBLY FACTOR 2"/>
    <property type="match status" value="1"/>
</dbReference>
<dbReference type="InterPro" id="IPR023335">
    <property type="entry name" value="ATP12_ortho_dom_sf"/>
</dbReference>
<dbReference type="Proteomes" id="UP001156140">
    <property type="component" value="Unassembled WGS sequence"/>
</dbReference>
<comment type="similarity">
    <text evidence="1">Belongs to the ATP12 family.</text>
</comment>
<dbReference type="InterPro" id="IPR042272">
    <property type="entry name" value="ATP12_ATP_synth-F1-assembly_N"/>
</dbReference>
<proteinExistence type="inferred from homology"/>
<dbReference type="GO" id="GO:0043461">
    <property type="term" value="P:proton-transporting ATP synthase complex assembly"/>
    <property type="evidence" value="ECO:0007669"/>
    <property type="project" value="InterPro"/>
</dbReference>
<evidence type="ECO:0000313" key="6">
    <source>
        <dbReference type="Proteomes" id="UP001156140"/>
    </source>
</evidence>
<protein>
    <submittedName>
        <fullName evidence="5">ATPase</fullName>
    </submittedName>
</protein>
<evidence type="ECO:0000256" key="2">
    <source>
        <dbReference type="ARBA" id="ARBA00022946"/>
    </source>
</evidence>
<dbReference type="RefSeq" id="WP_203063992.1">
    <property type="nucleotide sequence ID" value="NZ_CP068983.1"/>
</dbReference>
<evidence type="ECO:0000256" key="4">
    <source>
        <dbReference type="SAM" id="Phobius"/>
    </source>
</evidence>
<dbReference type="PANTHER" id="PTHR21013">
    <property type="entry name" value="ATP SYNTHASE MITOCHONDRIAL F1 COMPLEX ASSEMBLY FACTOR 2/ATP12 PROTEIN, MITOCHONDRIAL PRECURSOR"/>
    <property type="match status" value="1"/>
</dbReference>
<dbReference type="EMBL" id="JALAZD010000001">
    <property type="protein sequence ID" value="MCI0127413.1"/>
    <property type="molecule type" value="Genomic_DNA"/>
</dbReference>
<evidence type="ECO:0000313" key="5">
    <source>
        <dbReference type="EMBL" id="MCI0127413.1"/>
    </source>
</evidence>
<keyword evidence="6" id="KW-1185">Reference proteome</keyword>